<dbReference type="InterPro" id="IPR025319">
    <property type="entry name" value="DUF4224"/>
</dbReference>
<name>A0A6J5LCZ7_9CAUD</name>
<protein>
    <recommendedName>
        <fullName evidence="1">DUF4224 domain-containing protein</fullName>
    </recommendedName>
</protein>
<sequence length="66" mass="7187">MFLTKDELRQLTGVARKAGQIAQLRKMGIAFYINAIGEPIVTKTTVEGGTAKNDNVKPWSPRVLGS</sequence>
<gene>
    <name evidence="2" type="ORF">UFOVP137_6</name>
</gene>
<reference evidence="2" key="1">
    <citation type="submission" date="2020-04" db="EMBL/GenBank/DDBJ databases">
        <authorList>
            <person name="Chiriac C."/>
            <person name="Salcher M."/>
            <person name="Ghai R."/>
            <person name="Kavagutti S V."/>
        </authorList>
    </citation>
    <scope>NUCLEOTIDE SEQUENCE</scope>
</reference>
<feature type="domain" description="DUF4224" evidence="1">
    <location>
        <begin position="2"/>
        <end position="44"/>
    </location>
</feature>
<dbReference type="EMBL" id="LR796255">
    <property type="protein sequence ID" value="CAB4131875.1"/>
    <property type="molecule type" value="Genomic_DNA"/>
</dbReference>
<accession>A0A6J5LCZ7</accession>
<evidence type="ECO:0000313" key="2">
    <source>
        <dbReference type="EMBL" id="CAB4131875.1"/>
    </source>
</evidence>
<organism evidence="2">
    <name type="scientific">uncultured Caudovirales phage</name>
    <dbReference type="NCBI Taxonomy" id="2100421"/>
    <lineage>
        <taxon>Viruses</taxon>
        <taxon>Duplodnaviria</taxon>
        <taxon>Heunggongvirae</taxon>
        <taxon>Uroviricota</taxon>
        <taxon>Caudoviricetes</taxon>
        <taxon>Peduoviridae</taxon>
        <taxon>Maltschvirus</taxon>
        <taxon>Maltschvirus maltsch</taxon>
    </lineage>
</organism>
<evidence type="ECO:0000259" key="1">
    <source>
        <dbReference type="Pfam" id="PF13986"/>
    </source>
</evidence>
<proteinExistence type="predicted"/>
<dbReference type="Pfam" id="PF13986">
    <property type="entry name" value="DUF4224"/>
    <property type="match status" value="1"/>
</dbReference>